<reference evidence="1" key="1">
    <citation type="submission" date="2017-07" db="EMBL/GenBank/DDBJ databases">
        <title>The cable genome - Insights into the physiology and evolution of filamentous bacteria capable of sulfide oxidation via long distance electron transfer.</title>
        <authorList>
            <person name="Thorup C."/>
            <person name="Bjerg J.T."/>
            <person name="Schreiber L."/>
            <person name="Nielsen L.P."/>
            <person name="Kjeldsen K.U."/>
            <person name="Boesen T."/>
            <person name="Boggild A."/>
            <person name="Meysman F."/>
            <person name="Geelhoed J."/>
            <person name="Schramm A."/>
        </authorList>
    </citation>
    <scope>NUCLEOTIDE SEQUENCE [LARGE SCALE GENOMIC DNA]</scope>
    <source>
        <strain evidence="1">GS</strain>
    </source>
</reference>
<dbReference type="EMBL" id="NQJD01000001">
    <property type="protein sequence ID" value="TAA76128.1"/>
    <property type="molecule type" value="Genomic_DNA"/>
</dbReference>
<dbReference type="InterPro" id="IPR036782">
    <property type="entry name" value="NE0471-like_N"/>
</dbReference>
<evidence type="ECO:0008006" key="3">
    <source>
        <dbReference type="Google" id="ProtNLM"/>
    </source>
</evidence>
<keyword evidence="2" id="KW-1185">Reference proteome</keyword>
<organism evidence="1 2">
    <name type="scientific">Candidatus Electronema aureum</name>
    <dbReference type="NCBI Taxonomy" id="2005002"/>
    <lineage>
        <taxon>Bacteria</taxon>
        <taxon>Pseudomonadati</taxon>
        <taxon>Thermodesulfobacteriota</taxon>
        <taxon>Desulfobulbia</taxon>
        <taxon>Desulfobulbales</taxon>
        <taxon>Desulfobulbaceae</taxon>
        <taxon>Candidatus Electronema</taxon>
    </lineage>
</organism>
<name>A0A521G545_9BACT</name>
<dbReference type="AlphaFoldDB" id="A0A521G545"/>
<dbReference type="SUPFAM" id="SSF143880">
    <property type="entry name" value="NE0471 N-terminal domain-like"/>
    <property type="match status" value="1"/>
</dbReference>
<proteinExistence type="predicted"/>
<protein>
    <recommendedName>
        <fullName evidence="3">DUF2442 domain-containing protein</fullName>
    </recommendedName>
</protein>
<dbReference type="Pfam" id="PF10387">
    <property type="entry name" value="DUF2442"/>
    <property type="match status" value="1"/>
</dbReference>
<comment type="caution">
    <text evidence="1">The sequence shown here is derived from an EMBL/GenBank/DDBJ whole genome shotgun (WGS) entry which is preliminary data.</text>
</comment>
<evidence type="ECO:0000313" key="2">
    <source>
        <dbReference type="Proteomes" id="UP000316238"/>
    </source>
</evidence>
<accession>A0A521G545</accession>
<dbReference type="Gene3D" id="3.30.2020.10">
    <property type="entry name" value="NE0471-like N-terminal domain"/>
    <property type="match status" value="1"/>
</dbReference>
<dbReference type="Proteomes" id="UP000316238">
    <property type="component" value="Unassembled WGS sequence"/>
</dbReference>
<gene>
    <name evidence="1" type="ORF">CDV28_10123</name>
</gene>
<dbReference type="InterPro" id="IPR018841">
    <property type="entry name" value="DUF2442"/>
</dbReference>
<sequence length="83" mass="9538">MKYPAVIDVRPQDNFILHLAFDNGENGFLDMKPYLDFGIFVRIKSPHSFVKVRVSFDTVEWESGADIDPEVVYSNCKKINESP</sequence>
<evidence type="ECO:0000313" key="1">
    <source>
        <dbReference type="EMBL" id="TAA76128.1"/>
    </source>
</evidence>